<dbReference type="Gene3D" id="3.40.630.10">
    <property type="entry name" value="Zn peptidases"/>
    <property type="match status" value="1"/>
</dbReference>
<gene>
    <name evidence="13" type="ORF">B4U80_04578</name>
</gene>
<feature type="domain" description="Peptidase M14" evidence="12">
    <location>
        <begin position="98"/>
        <end position="396"/>
    </location>
</feature>
<dbReference type="PANTHER" id="PTHR11705:SF91">
    <property type="entry name" value="FI01817P-RELATED"/>
    <property type="match status" value="1"/>
</dbReference>
<feature type="active site" description="Proton donor/acceptor" evidence="11">
    <location>
        <position position="364"/>
    </location>
</feature>
<evidence type="ECO:0000256" key="3">
    <source>
        <dbReference type="ARBA" id="ARBA00022645"/>
    </source>
</evidence>
<dbReference type="CDD" id="cd03860">
    <property type="entry name" value="M14_CP_A-B_like"/>
    <property type="match status" value="1"/>
</dbReference>
<reference evidence="13 14" key="1">
    <citation type="journal article" date="2018" name="Gigascience">
        <title>Genomes of trombidid mites reveal novel predicted allergens and laterally-transferred genes associated with secondary metabolism.</title>
        <authorList>
            <person name="Dong X."/>
            <person name="Chaisiri K."/>
            <person name="Xia D."/>
            <person name="Armstrong S.D."/>
            <person name="Fang Y."/>
            <person name="Donnelly M.J."/>
            <person name="Kadowaki T."/>
            <person name="McGarry J.W."/>
            <person name="Darby A.C."/>
            <person name="Makepeace B.L."/>
        </authorList>
    </citation>
    <scope>NUCLEOTIDE SEQUENCE [LARGE SCALE GENOMIC DNA]</scope>
    <source>
        <strain evidence="13">UoL-UT</strain>
    </source>
</reference>
<dbReference type="PRINTS" id="PR00765">
    <property type="entry name" value="CRBOXYPTASEA"/>
</dbReference>
<evidence type="ECO:0000313" key="14">
    <source>
        <dbReference type="Proteomes" id="UP000288716"/>
    </source>
</evidence>
<dbReference type="Proteomes" id="UP000288716">
    <property type="component" value="Unassembled WGS sequence"/>
</dbReference>
<dbReference type="Gene3D" id="3.30.70.340">
    <property type="entry name" value="Metallocarboxypeptidase-like"/>
    <property type="match status" value="1"/>
</dbReference>
<dbReference type="InterPro" id="IPR000834">
    <property type="entry name" value="Peptidase_M14"/>
</dbReference>
<dbReference type="PANTHER" id="PTHR11705">
    <property type="entry name" value="PROTEASE FAMILY M14 CARBOXYPEPTIDASE A,B"/>
    <property type="match status" value="1"/>
</dbReference>
<keyword evidence="10" id="KW-1015">Disulfide bond</keyword>
<evidence type="ECO:0000256" key="5">
    <source>
        <dbReference type="ARBA" id="ARBA00022723"/>
    </source>
</evidence>
<protein>
    <recommendedName>
        <fullName evidence="12">Peptidase M14 domain-containing protein</fullName>
    </recommendedName>
</protein>
<feature type="non-terminal residue" evidence="13">
    <location>
        <position position="1"/>
    </location>
</feature>
<evidence type="ECO:0000259" key="12">
    <source>
        <dbReference type="PROSITE" id="PS52035"/>
    </source>
</evidence>
<dbReference type="VEuPathDB" id="VectorBase:LDEU011316"/>
<keyword evidence="8" id="KW-0862">Zinc</keyword>
<keyword evidence="5" id="KW-0479">Metal-binding</keyword>
<evidence type="ECO:0000256" key="2">
    <source>
        <dbReference type="ARBA" id="ARBA00005988"/>
    </source>
</evidence>
<dbReference type="SUPFAM" id="SSF53187">
    <property type="entry name" value="Zn-dependent exopeptidases"/>
    <property type="match status" value="1"/>
</dbReference>
<evidence type="ECO:0000256" key="10">
    <source>
        <dbReference type="ARBA" id="ARBA00023157"/>
    </source>
</evidence>
<dbReference type="PROSITE" id="PS52035">
    <property type="entry name" value="PEPTIDASE_M14"/>
    <property type="match status" value="1"/>
</dbReference>
<keyword evidence="14" id="KW-1185">Reference proteome</keyword>
<keyword evidence="4" id="KW-0645">Protease</keyword>
<dbReference type="SMART" id="SM00631">
    <property type="entry name" value="Zn_pept"/>
    <property type="match status" value="1"/>
</dbReference>
<organism evidence="13 14">
    <name type="scientific">Leptotrombidium deliense</name>
    <dbReference type="NCBI Taxonomy" id="299467"/>
    <lineage>
        <taxon>Eukaryota</taxon>
        <taxon>Metazoa</taxon>
        <taxon>Ecdysozoa</taxon>
        <taxon>Arthropoda</taxon>
        <taxon>Chelicerata</taxon>
        <taxon>Arachnida</taxon>
        <taxon>Acari</taxon>
        <taxon>Acariformes</taxon>
        <taxon>Trombidiformes</taxon>
        <taxon>Prostigmata</taxon>
        <taxon>Anystina</taxon>
        <taxon>Parasitengona</taxon>
        <taxon>Trombiculoidea</taxon>
        <taxon>Trombiculidae</taxon>
        <taxon>Leptotrombidium</taxon>
    </lineage>
</organism>
<keyword evidence="6" id="KW-0732">Signal</keyword>
<accession>A0A443RZN7</accession>
<evidence type="ECO:0000256" key="11">
    <source>
        <dbReference type="PROSITE-ProRule" id="PRU01379"/>
    </source>
</evidence>
<evidence type="ECO:0000256" key="4">
    <source>
        <dbReference type="ARBA" id="ARBA00022670"/>
    </source>
</evidence>
<comment type="caution">
    <text evidence="13">The sequence shown here is derived from an EMBL/GenBank/DDBJ whole genome shotgun (WGS) entry which is preliminary data.</text>
</comment>
<comment type="similarity">
    <text evidence="2 11">Belongs to the peptidase M14 family.</text>
</comment>
<evidence type="ECO:0000256" key="6">
    <source>
        <dbReference type="ARBA" id="ARBA00022729"/>
    </source>
</evidence>
<dbReference type="GO" id="GO:0008270">
    <property type="term" value="F:zinc ion binding"/>
    <property type="evidence" value="ECO:0007669"/>
    <property type="project" value="InterPro"/>
</dbReference>
<keyword evidence="7" id="KW-0378">Hydrolase</keyword>
<dbReference type="Pfam" id="PF00246">
    <property type="entry name" value="Peptidase_M14"/>
    <property type="match status" value="1"/>
</dbReference>
<comment type="cofactor">
    <cofactor evidence="1">
        <name>Zn(2+)</name>
        <dbReference type="ChEBI" id="CHEBI:29105"/>
    </cofactor>
</comment>
<dbReference type="OrthoDB" id="3626597at2759"/>
<evidence type="ECO:0000256" key="1">
    <source>
        <dbReference type="ARBA" id="ARBA00001947"/>
    </source>
</evidence>
<dbReference type="GO" id="GO:0004181">
    <property type="term" value="F:metallocarboxypeptidase activity"/>
    <property type="evidence" value="ECO:0007669"/>
    <property type="project" value="InterPro"/>
</dbReference>
<evidence type="ECO:0000256" key="7">
    <source>
        <dbReference type="ARBA" id="ARBA00022801"/>
    </source>
</evidence>
<dbReference type="SUPFAM" id="SSF54897">
    <property type="entry name" value="Protease propeptides/inhibitors"/>
    <property type="match status" value="1"/>
</dbReference>
<feature type="non-terminal residue" evidence="13">
    <location>
        <position position="396"/>
    </location>
</feature>
<dbReference type="InterPro" id="IPR003146">
    <property type="entry name" value="M14A_act_pep"/>
</dbReference>
<proteinExistence type="inferred from homology"/>
<sequence>FAVIKVFPKTVSDLNSLEKIRRNIRDVDFWSEPNKLLSPLLFNVSPHSKNATLNLLNEAKLNFTTETEDFGEWVKADHQYAFQSMAEDVNFDSIDFERYYPYDKIVQILKHFERKYPSTAKYFSLGTTFENNDIPILVVDSNANYRKAAIVFECGIHAREWIAPASCLWFINELLTTDKGKKLLDAHSFHFVVTLNPDGYIHSWTTNRVWRKNRSPNNVENIWFDCSGVDLNRNFDARFKKDISYKANNYCSETYHGTSAFSEKETQAMSNYVLEVSKKSGIDIYFSIHSFAQLLLHPYGYAKNVPIISDDYKTMAKSFANAVYNTFGEVYRTGSIKGILYSAYGNSIDWVEENKLSKFSVCIELRDKGTHGFRLPPYLIKPTSIEVWNGINAMLE</sequence>
<evidence type="ECO:0000313" key="13">
    <source>
        <dbReference type="EMBL" id="RWS20724.1"/>
    </source>
</evidence>
<dbReference type="Pfam" id="PF02244">
    <property type="entry name" value="Propep_M14"/>
    <property type="match status" value="1"/>
</dbReference>
<dbReference type="FunFam" id="3.40.630.10:FF:000084">
    <property type="entry name" value="Carboxypeptidase B2"/>
    <property type="match status" value="1"/>
</dbReference>
<evidence type="ECO:0000256" key="9">
    <source>
        <dbReference type="ARBA" id="ARBA00023049"/>
    </source>
</evidence>
<dbReference type="InterPro" id="IPR036990">
    <property type="entry name" value="M14A-like_propep"/>
</dbReference>
<dbReference type="GO" id="GO:0006508">
    <property type="term" value="P:proteolysis"/>
    <property type="evidence" value="ECO:0007669"/>
    <property type="project" value="UniProtKB-KW"/>
</dbReference>
<evidence type="ECO:0000256" key="8">
    <source>
        <dbReference type="ARBA" id="ARBA00022833"/>
    </source>
</evidence>
<name>A0A443RZN7_9ACAR</name>
<keyword evidence="3" id="KW-0121">Carboxypeptidase</keyword>
<keyword evidence="9" id="KW-0482">Metalloprotease</keyword>
<dbReference type="EMBL" id="NCKV01015815">
    <property type="protein sequence ID" value="RWS20724.1"/>
    <property type="molecule type" value="Genomic_DNA"/>
</dbReference>
<dbReference type="AlphaFoldDB" id="A0A443RZN7"/>
<dbReference type="GO" id="GO:0005615">
    <property type="term" value="C:extracellular space"/>
    <property type="evidence" value="ECO:0007669"/>
    <property type="project" value="TreeGrafter"/>
</dbReference>